<accession>A0A5K1K1A0</accession>
<protein>
    <submittedName>
        <fullName evidence="2">Uncharacterized protein</fullName>
    </submittedName>
</protein>
<evidence type="ECO:0000256" key="1">
    <source>
        <dbReference type="SAM" id="MobiDB-lite"/>
    </source>
</evidence>
<dbReference type="AlphaFoldDB" id="A0A5K1K1A0"/>
<dbReference type="EMBL" id="LR727520">
    <property type="protein sequence ID" value="VWO99275.1"/>
    <property type="molecule type" value="Genomic_DNA"/>
</dbReference>
<name>A0A5K1K1A0_9APHY</name>
<reference evidence="2" key="1">
    <citation type="submission" date="2019-10" db="EMBL/GenBank/DDBJ databases">
        <authorList>
            <person name="Nor Muhammad N."/>
        </authorList>
    </citation>
    <scope>NUCLEOTIDE SEQUENCE</scope>
</reference>
<organism evidence="2">
    <name type="scientific">Ganoderma boninense</name>
    <dbReference type="NCBI Taxonomy" id="34458"/>
    <lineage>
        <taxon>Eukaryota</taxon>
        <taxon>Fungi</taxon>
        <taxon>Dikarya</taxon>
        <taxon>Basidiomycota</taxon>
        <taxon>Agaricomycotina</taxon>
        <taxon>Agaricomycetes</taxon>
        <taxon>Polyporales</taxon>
        <taxon>Polyporaceae</taxon>
        <taxon>Ganoderma</taxon>
    </lineage>
</organism>
<feature type="region of interest" description="Disordered" evidence="1">
    <location>
        <begin position="469"/>
        <end position="494"/>
    </location>
</feature>
<proteinExistence type="predicted"/>
<sequence>MPPPLPSAPARPILFDIERSSSPPPCEDQAPVVCEGMELTVYGLEHETPRSAADHMRRILRDLKHSPGRDAARDAVFDAVVIRTADTQHCMDYVYLSLSQDRVPQPRADLLQGLRRTLLDTNQSLRAQWRTQSGPDRTRRAFFTADSKSHAEGMKKKLGDWFNGKGYAFYQNYVSKPLGPWRVTFDFFEPAHVDAILAAPFMIDHVKYEARRPRYVTPSYGYQVALLSCRDWVSAKVVLDGWIRHLFQDDPSDPVVYSAMELDGDLYTAVLPSWDHAVHVAGSYRDLEAYLAANPVTEHIKPVPQPGLLYGLNGVGLSVTRQPLNTATSSSSEFTQLRQEFEYTRQQGVEVMSTLFRVSEQNTAAITHLNDQMSTVNANSTALAISQTLGTELLDVSLSLADARRERINATTALLQRDLPPHVIDYHRESIRQCDEDIQQYSSQKRHLQSEIASIHSTLSATLSSRLVAQAQPPPPPTAGSSQPQLQRRSSTASVEDAMQEQFAVSSVSFLVFLSVLVASSSPSISALTINSNGLMNVVKQAKLSDMIMSHNPHVWVVTETKSTMLIQDRIHAPPYHKFESAGRPLSNGRGSKWGIVMGVQRSFPNRSLLTPFFKGAS</sequence>
<gene>
    <name evidence="2" type="primary">Q4X1I3</name>
</gene>
<evidence type="ECO:0000313" key="2">
    <source>
        <dbReference type="EMBL" id="VWO99275.1"/>
    </source>
</evidence>